<dbReference type="PANTHER" id="PTHR47431">
    <property type="entry name" value="ZN(II)2CYS6 TRANSCRIPTION FACTOR (EUROFUNG)-RELATED"/>
    <property type="match status" value="1"/>
</dbReference>
<evidence type="ECO:0000313" key="6">
    <source>
        <dbReference type="EMBL" id="KAK6004976.1"/>
    </source>
</evidence>
<evidence type="ECO:0000256" key="1">
    <source>
        <dbReference type="ARBA" id="ARBA00022723"/>
    </source>
</evidence>
<comment type="caution">
    <text evidence="6">The sequence shown here is derived from an EMBL/GenBank/DDBJ whole genome shotgun (WGS) entry which is preliminary data.</text>
</comment>
<dbReference type="InterPro" id="IPR001138">
    <property type="entry name" value="Zn2Cys6_DnaBD"/>
</dbReference>
<feature type="compositionally biased region" description="Polar residues" evidence="3">
    <location>
        <begin position="75"/>
        <end position="85"/>
    </location>
</feature>
<feature type="region of interest" description="Disordered" evidence="3">
    <location>
        <begin position="54"/>
        <end position="101"/>
    </location>
</feature>
<evidence type="ECO:0000259" key="5">
    <source>
        <dbReference type="PROSITE" id="PS50048"/>
    </source>
</evidence>
<dbReference type="PROSITE" id="PS50048">
    <property type="entry name" value="ZN2_CY6_FUNGAL_2"/>
    <property type="match status" value="1"/>
</dbReference>
<protein>
    <recommendedName>
        <fullName evidence="5">Zn(2)-C6 fungal-type domain-containing protein</fullName>
    </recommendedName>
</protein>
<dbReference type="SMART" id="SM00906">
    <property type="entry name" value="Fungal_trans"/>
    <property type="match status" value="1"/>
</dbReference>
<gene>
    <name evidence="6" type="ORF">QM012_007755</name>
</gene>
<accession>A0ABR0TLL4</accession>
<keyword evidence="1" id="KW-0479">Metal-binding</keyword>
<evidence type="ECO:0000256" key="3">
    <source>
        <dbReference type="SAM" id="MobiDB-lite"/>
    </source>
</evidence>
<dbReference type="Proteomes" id="UP001341245">
    <property type="component" value="Unassembled WGS sequence"/>
</dbReference>
<keyword evidence="2" id="KW-0539">Nucleus</keyword>
<feature type="compositionally biased region" description="Basic residues" evidence="3">
    <location>
        <begin position="55"/>
        <end position="66"/>
    </location>
</feature>
<sequence length="613" mass="67080">MATRTNSHAPASTVKPSPLACTECRSKHLKCDGIQPVCSRCAASDIPCNYTPSRRGCKGIPKKRRKLNSDHPTQHHSSGSSNQSPVPAAPTADAKPNPLDWQSHLSTYAANNLPNTSGAVDMAFDTPLIDSGPAFVLNNQVTASVSNPQQSSRPSSNPGVEHVVNLYYSNFHPAHPILLPRHMYGQNYPPYLQSVVQFIGSHYSTSQSSDSFRAQTATALKDSSQRSVYMVQARLLFAIAIHARGEPNEGQMMLRDAIDLAISLGMNTKDFAMLNNESSSCLEESFRRTWWELFVVEGIMSAIHRIPTMKTRSVASDVLLPCEDSTYTDGACFSDGSSLAQFTDRHFAEEDISFSSSCYRIEAVQILSRVLSIANAEAHPDEVQAIDNSLAAWSHYVPAEKRDIISNSGEVDELLFQAHMLIHWATILLHMPRSELLSVHPATADIFCAKGDKQMPSTDTKHAHASKATDASKELSNLAALRCPVQKHTPFFICALVIASVVQLAACTLHNCRCMYQHRDRITLVVGLLKSLSLSWACAGSVLVKIKKIAARVMKSEHCTMTVASTQCDSCTDSGLGTSIGTEDVPWMEFFGDPMIMSFEQFAPGPLLFEEAT</sequence>
<evidence type="ECO:0000256" key="2">
    <source>
        <dbReference type="ARBA" id="ARBA00023242"/>
    </source>
</evidence>
<feature type="domain" description="Zn(2)-C6 fungal-type" evidence="5">
    <location>
        <begin position="20"/>
        <end position="50"/>
    </location>
</feature>
<dbReference type="Pfam" id="PF04082">
    <property type="entry name" value="Fungal_trans"/>
    <property type="match status" value="1"/>
</dbReference>
<feature type="transmembrane region" description="Helical" evidence="4">
    <location>
        <begin position="490"/>
        <end position="510"/>
    </location>
</feature>
<dbReference type="PANTHER" id="PTHR47431:SF2">
    <property type="entry name" value="ZN(II)2CYS6 TRANSCRIPTION FACTOR (EUROFUNG)"/>
    <property type="match status" value="1"/>
</dbReference>
<dbReference type="Pfam" id="PF00172">
    <property type="entry name" value="Zn_clus"/>
    <property type="match status" value="1"/>
</dbReference>
<name>A0ABR0TLL4_AURPU</name>
<feature type="transmembrane region" description="Helical" evidence="4">
    <location>
        <begin position="522"/>
        <end position="544"/>
    </location>
</feature>
<evidence type="ECO:0000313" key="7">
    <source>
        <dbReference type="Proteomes" id="UP001341245"/>
    </source>
</evidence>
<keyword evidence="7" id="KW-1185">Reference proteome</keyword>
<dbReference type="SMART" id="SM00066">
    <property type="entry name" value="GAL4"/>
    <property type="match status" value="1"/>
</dbReference>
<dbReference type="CDD" id="cd00067">
    <property type="entry name" value="GAL4"/>
    <property type="match status" value="1"/>
</dbReference>
<evidence type="ECO:0000256" key="4">
    <source>
        <dbReference type="SAM" id="Phobius"/>
    </source>
</evidence>
<dbReference type="CDD" id="cd12148">
    <property type="entry name" value="fungal_TF_MHR"/>
    <property type="match status" value="1"/>
</dbReference>
<dbReference type="EMBL" id="JASGXD010000006">
    <property type="protein sequence ID" value="KAK6004976.1"/>
    <property type="molecule type" value="Genomic_DNA"/>
</dbReference>
<keyword evidence="4" id="KW-0472">Membrane</keyword>
<dbReference type="SUPFAM" id="SSF57701">
    <property type="entry name" value="Zn2/Cys6 DNA-binding domain"/>
    <property type="match status" value="1"/>
</dbReference>
<dbReference type="InterPro" id="IPR036864">
    <property type="entry name" value="Zn2-C6_fun-type_DNA-bd_sf"/>
</dbReference>
<proteinExistence type="predicted"/>
<organism evidence="6 7">
    <name type="scientific">Aureobasidium pullulans</name>
    <name type="common">Black yeast</name>
    <name type="synonym">Pullularia pullulans</name>
    <dbReference type="NCBI Taxonomy" id="5580"/>
    <lineage>
        <taxon>Eukaryota</taxon>
        <taxon>Fungi</taxon>
        <taxon>Dikarya</taxon>
        <taxon>Ascomycota</taxon>
        <taxon>Pezizomycotina</taxon>
        <taxon>Dothideomycetes</taxon>
        <taxon>Dothideomycetidae</taxon>
        <taxon>Dothideales</taxon>
        <taxon>Saccotheciaceae</taxon>
        <taxon>Aureobasidium</taxon>
    </lineage>
</organism>
<keyword evidence="4" id="KW-1133">Transmembrane helix</keyword>
<dbReference type="InterPro" id="IPR007219">
    <property type="entry name" value="XnlR_reg_dom"/>
</dbReference>
<keyword evidence="4" id="KW-0812">Transmembrane</keyword>
<dbReference type="Gene3D" id="4.10.240.10">
    <property type="entry name" value="Zn(2)-C6 fungal-type DNA-binding domain"/>
    <property type="match status" value="1"/>
</dbReference>
<dbReference type="PROSITE" id="PS00463">
    <property type="entry name" value="ZN2_CY6_FUNGAL_1"/>
    <property type="match status" value="1"/>
</dbReference>
<reference evidence="6 7" key="1">
    <citation type="submission" date="2023-11" db="EMBL/GenBank/DDBJ databases">
        <title>Draft genome sequence and annotation of the polyextremotolerant black yeast-like fungus Aureobasidium pullulans NRRL 62042.</title>
        <authorList>
            <person name="Dielentheis-Frenken M.R.E."/>
            <person name="Wibberg D."/>
            <person name="Blank L.M."/>
            <person name="Tiso T."/>
        </authorList>
    </citation>
    <scope>NUCLEOTIDE SEQUENCE [LARGE SCALE GENOMIC DNA]</scope>
    <source>
        <strain evidence="6 7">NRRL 62042</strain>
    </source>
</reference>